<organism evidence="2 3">
    <name type="scientific">Pseudoflavonifractor capillosus</name>
    <dbReference type="NCBI Taxonomy" id="106588"/>
    <lineage>
        <taxon>Bacteria</taxon>
        <taxon>Bacillati</taxon>
        <taxon>Bacillota</taxon>
        <taxon>Clostridia</taxon>
        <taxon>Eubacteriales</taxon>
        <taxon>Oscillospiraceae</taxon>
        <taxon>Pseudoflavonifractor</taxon>
    </lineage>
</organism>
<evidence type="ECO:0000256" key="1">
    <source>
        <dbReference type="SAM" id="Phobius"/>
    </source>
</evidence>
<dbReference type="RefSeq" id="WP_295369837.1">
    <property type="nucleotide sequence ID" value="NZ_DYUC01000060.1"/>
</dbReference>
<evidence type="ECO:0000313" key="3">
    <source>
        <dbReference type="Proteomes" id="UP000760668"/>
    </source>
</evidence>
<dbReference type="AlphaFoldDB" id="A0A921MM23"/>
<keyword evidence="1" id="KW-0812">Transmembrane</keyword>
<accession>A0A921MM23</accession>
<keyword evidence="1" id="KW-0472">Membrane</keyword>
<reference evidence="2" key="1">
    <citation type="journal article" date="2021" name="PeerJ">
        <title>Extensive microbial diversity within the chicken gut microbiome revealed by metagenomics and culture.</title>
        <authorList>
            <person name="Gilroy R."/>
            <person name="Ravi A."/>
            <person name="Getino M."/>
            <person name="Pursley I."/>
            <person name="Horton D.L."/>
            <person name="Alikhan N.F."/>
            <person name="Baker D."/>
            <person name="Gharbi K."/>
            <person name="Hall N."/>
            <person name="Watson M."/>
            <person name="Adriaenssens E.M."/>
            <person name="Foster-Nyarko E."/>
            <person name="Jarju S."/>
            <person name="Secka A."/>
            <person name="Antonio M."/>
            <person name="Oren A."/>
            <person name="Chaudhuri R.R."/>
            <person name="La Ragione R."/>
            <person name="Hildebrand F."/>
            <person name="Pallen M.J."/>
        </authorList>
    </citation>
    <scope>NUCLEOTIDE SEQUENCE</scope>
    <source>
        <strain evidence="2">CHK179-5677</strain>
    </source>
</reference>
<name>A0A921MM23_9FIRM</name>
<keyword evidence="1" id="KW-1133">Transmembrane helix</keyword>
<evidence type="ECO:0000313" key="2">
    <source>
        <dbReference type="EMBL" id="HJG86635.1"/>
    </source>
</evidence>
<feature type="transmembrane region" description="Helical" evidence="1">
    <location>
        <begin position="6"/>
        <end position="28"/>
    </location>
</feature>
<feature type="transmembrane region" description="Helical" evidence="1">
    <location>
        <begin position="40"/>
        <end position="64"/>
    </location>
</feature>
<reference evidence="2" key="2">
    <citation type="submission" date="2021-09" db="EMBL/GenBank/DDBJ databases">
        <authorList>
            <person name="Gilroy R."/>
        </authorList>
    </citation>
    <scope>NUCLEOTIDE SEQUENCE</scope>
    <source>
        <strain evidence="2">CHK179-5677</strain>
    </source>
</reference>
<feature type="transmembrane region" description="Helical" evidence="1">
    <location>
        <begin position="101"/>
        <end position="122"/>
    </location>
</feature>
<comment type="caution">
    <text evidence="2">The sequence shown here is derived from an EMBL/GenBank/DDBJ whole genome shotgun (WGS) entry which is preliminary data.</text>
</comment>
<proteinExistence type="predicted"/>
<dbReference type="Proteomes" id="UP000760668">
    <property type="component" value="Unassembled WGS sequence"/>
</dbReference>
<feature type="transmembrane region" description="Helical" evidence="1">
    <location>
        <begin position="70"/>
        <end position="89"/>
    </location>
</feature>
<gene>
    <name evidence="2" type="ORF">K8V01_06405</name>
</gene>
<feature type="transmembrane region" description="Helical" evidence="1">
    <location>
        <begin position="142"/>
        <end position="160"/>
    </location>
</feature>
<dbReference type="EMBL" id="DYUC01000060">
    <property type="protein sequence ID" value="HJG86635.1"/>
    <property type="molecule type" value="Genomic_DNA"/>
</dbReference>
<sequence length="169" mass="18271">MTQRDFLTKWLVYGLALLPVWFLEVYVLSRISLFGVSPTLLPLAAIAVAVLEGGASGAGFGMAVGVVCDAIYGTNGAMTLSLTLLGAAAGITAQYLVRQNLVGCVLCSAAGLFLIELFRVGWRLLFQVADLAALLRVAAPEFLFSMLFTPLLYAIFHWVWSRTQFATLF</sequence>
<protein>
    <submittedName>
        <fullName evidence="2">Rod shape-determining protein MreD</fullName>
    </submittedName>
</protein>